<dbReference type="EnsemblPlants" id="MELO3C030400.2.1">
    <property type="protein sequence ID" value="MELO3C030400.2.1"/>
    <property type="gene ID" value="MELO3C030400.2"/>
</dbReference>
<feature type="compositionally biased region" description="Polar residues" evidence="1">
    <location>
        <begin position="11"/>
        <end position="20"/>
    </location>
</feature>
<feature type="region of interest" description="Disordered" evidence="1">
    <location>
        <begin position="1"/>
        <end position="21"/>
    </location>
</feature>
<dbReference type="Gramene" id="MELO3C030400.2.1">
    <property type="protein sequence ID" value="MELO3C030400.2.1"/>
    <property type="gene ID" value="MELO3C030400.2"/>
</dbReference>
<protein>
    <submittedName>
        <fullName evidence="2">Uncharacterized protein</fullName>
    </submittedName>
</protein>
<sequence length="148" mass="16670">MGRRSLIGQGKTRSQHQASTRKIPKIQTRCASLSNGEILYFTTLVDNDLCLSNNKVGPILNLSVCHVSSWINIPGFSLREKQRQPSPTIKQVSYFLYLKGTTESKTISEPQLKWNFVLPHGSFGAEILSVDHAVWPALRKIQREHANI</sequence>
<accession>A0A9I9E8X8</accession>
<evidence type="ECO:0000313" key="2">
    <source>
        <dbReference type="EnsemblPlants" id="MELO3C030400.2.1"/>
    </source>
</evidence>
<evidence type="ECO:0000256" key="1">
    <source>
        <dbReference type="SAM" id="MobiDB-lite"/>
    </source>
</evidence>
<proteinExistence type="predicted"/>
<dbReference type="AlphaFoldDB" id="A0A9I9E8X8"/>
<organism evidence="2">
    <name type="scientific">Cucumis melo</name>
    <name type="common">Muskmelon</name>
    <dbReference type="NCBI Taxonomy" id="3656"/>
    <lineage>
        <taxon>Eukaryota</taxon>
        <taxon>Viridiplantae</taxon>
        <taxon>Streptophyta</taxon>
        <taxon>Embryophyta</taxon>
        <taxon>Tracheophyta</taxon>
        <taxon>Spermatophyta</taxon>
        <taxon>Magnoliopsida</taxon>
        <taxon>eudicotyledons</taxon>
        <taxon>Gunneridae</taxon>
        <taxon>Pentapetalae</taxon>
        <taxon>rosids</taxon>
        <taxon>fabids</taxon>
        <taxon>Cucurbitales</taxon>
        <taxon>Cucurbitaceae</taxon>
        <taxon>Benincaseae</taxon>
        <taxon>Cucumis</taxon>
    </lineage>
</organism>
<reference evidence="2" key="1">
    <citation type="submission" date="2023-03" db="UniProtKB">
        <authorList>
            <consortium name="EnsemblPlants"/>
        </authorList>
    </citation>
    <scope>IDENTIFICATION</scope>
</reference>
<name>A0A9I9E8X8_CUCME</name>